<dbReference type="HOGENOM" id="CLU_063627_0_0_2"/>
<protein>
    <submittedName>
        <fullName evidence="1">Triphosphoribosyl-dephospho-CoA protein</fullName>
    </submittedName>
</protein>
<dbReference type="Gene3D" id="1.10.4200.10">
    <property type="entry name" value="Triphosphoribosyl-dephospho-CoA protein"/>
    <property type="match status" value="1"/>
</dbReference>
<reference evidence="1 2" key="1">
    <citation type="submission" date="2010-06" db="EMBL/GenBank/DDBJ databases">
        <title>Complete sequence chromosome of Methanohalobium evestigatum Z-7303.</title>
        <authorList>
            <consortium name="US DOE Joint Genome Institute"/>
            <person name="Lucas S."/>
            <person name="Copeland A."/>
            <person name="Lapidus A."/>
            <person name="Cheng J.-F."/>
            <person name="Bruce D."/>
            <person name="Goodwin L."/>
            <person name="Pitluck S."/>
            <person name="Saunders E."/>
            <person name="Detter J.C."/>
            <person name="Han C."/>
            <person name="Tapia R."/>
            <person name="Land M."/>
            <person name="Hauser L."/>
            <person name="Kyrpides N."/>
            <person name="Mikhailova N."/>
            <person name="Sieprawska-Lupa M."/>
            <person name="Whitman W.B."/>
            <person name="Anderson I."/>
            <person name="Woyke T."/>
        </authorList>
    </citation>
    <scope>NUCLEOTIDE SEQUENCE [LARGE SCALE GENOMIC DNA]</scope>
    <source>
        <strain evidence="2">ATCC BAA-1072 / DSM 3721 / NBRC 107634 / OCM 161 / Z-7303</strain>
    </source>
</reference>
<dbReference type="GO" id="GO:0046917">
    <property type="term" value="F:triphosphoribosyl-dephospho-CoA synthase activity"/>
    <property type="evidence" value="ECO:0007669"/>
    <property type="project" value="InterPro"/>
</dbReference>
<dbReference type="Proteomes" id="UP000000391">
    <property type="component" value="Chromosome"/>
</dbReference>
<dbReference type="STRING" id="644295.Metev_0548"/>
<dbReference type="PANTHER" id="PTHR42280">
    <property type="entry name" value="CITG FAMILY PROTEIN"/>
    <property type="match status" value="1"/>
</dbReference>
<evidence type="ECO:0000313" key="2">
    <source>
        <dbReference type="Proteomes" id="UP000000391"/>
    </source>
</evidence>
<dbReference type="RefSeq" id="WP_013194027.1">
    <property type="nucleotide sequence ID" value="NC_014253.1"/>
</dbReference>
<dbReference type="GeneID" id="9346170"/>
<name>D7E8B7_METEZ</name>
<sequence length="315" mass="35539">MNIKTYLPEDEYSGDKIASYITRCAQLSMVLEVSAFPKPGNVDRDHNYIDTYYEHFMASAIGVYPVIEDASKSSHGIGKLIKRSVSESVNWQKGGNTHFGAFILLIPLTMAAGKIMAHKSQFSLNELINCAHDLVKNTDVLDAVDFYESFRLAGVRVNNVDDFDLQDENSIDSLYEQNITLYDLMEIAKNYDIVANEWSEGFNRCSQCAEIIIEKMKNNYNNINNTIVYAFLKILSENKDTFIETKFDTETAVYVSTKASEIISALEEQNTDFESMIPDIQKFDRELLDKKINPGSTADITIAGLYIALLGGIRF</sequence>
<dbReference type="Pfam" id="PF01874">
    <property type="entry name" value="CitG"/>
    <property type="match status" value="1"/>
</dbReference>
<proteinExistence type="predicted"/>
<dbReference type="PANTHER" id="PTHR42280:SF1">
    <property type="entry name" value="CITG FAMILY PROTEIN"/>
    <property type="match status" value="1"/>
</dbReference>
<dbReference type="OrthoDB" id="85890at2157"/>
<keyword evidence="2" id="KW-1185">Reference proteome</keyword>
<dbReference type="GO" id="GO:0005524">
    <property type="term" value="F:ATP binding"/>
    <property type="evidence" value="ECO:0007669"/>
    <property type="project" value="InterPro"/>
</dbReference>
<evidence type="ECO:0000313" key="1">
    <source>
        <dbReference type="EMBL" id="ADI73459.1"/>
    </source>
</evidence>
<dbReference type="InterPro" id="IPR002736">
    <property type="entry name" value="CitG"/>
</dbReference>
<organism evidence="1 2">
    <name type="scientific">Methanohalobium evestigatum (strain ATCC BAA-1072 / DSM 3721 / NBRC 107634 / OCM 161 / Z-7303)</name>
    <dbReference type="NCBI Taxonomy" id="644295"/>
    <lineage>
        <taxon>Archaea</taxon>
        <taxon>Methanobacteriati</taxon>
        <taxon>Methanobacteriota</taxon>
        <taxon>Stenosarchaea group</taxon>
        <taxon>Methanomicrobia</taxon>
        <taxon>Methanosarcinales</taxon>
        <taxon>Methanosarcinaceae</taxon>
        <taxon>Methanohalobium</taxon>
    </lineage>
</organism>
<accession>D7E8B7</accession>
<dbReference type="AlphaFoldDB" id="D7E8B7"/>
<dbReference type="KEGG" id="mev:Metev_0548"/>
<dbReference type="EMBL" id="CP002069">
    <property type="protein sequence ID" value="ADI73459.1"/>
    <property type="molecule type" value="Genomic_DNA"/>
</dbReference>
<gene>
    <name evidence="1" type="ordered locus">Metev_0548</name>
</gene>